<dbReference type="AlphaFoldDB" id="A0AAN1VGN0"/>
<feature type="region of interest" description="Disordered" evidence="1">
    <location>
        <begin position="65"/>
        <end position="86"/>
    </location>
</feature>
<organism evidence="2 3">
    <name type="scientific">Bordetella hinzii</name>
    <dbReference type="NCBI Taxonomy" id="103855"/>
    <lineage>
        <taxon>Bacteria</taxon>
        <taxon>Pseudomonadati</taxon>
        <taxon>Pseudomonadota</taxon>
        <taxon>Betaproteobacteria</taxon>
        <taxon>Burkholderiales</taxon>
        <taxon>Alcaligenaceae</taxon>
        <taxon>Bordetella</taxon>
    </lineage>
</organism>
<evidence type="ECO:0000313" key="3">
    <source>
        <dbReference type="Proteomes" id="UP000282741"/>
    </source>
</evidence>
<sequence length="86" mass="9618">MTASKWDFRVERPTGHDGDWRIAYILLAPDGGEQRIDIEQHYPAAQTAIAEATRLAQIQVADLNGEAPEFNPPDAGEVPFGRHTRY</sequence>
<reference evidence="3" key="1">
    <citation type="submission" date="2017-10" db="EMBL/GenBank/DDBJ databases">
        <title>Whole genome sequencing of various Bordetella species.</title>
        <authorList>
            <person name="Weigand M.R."/>
            <person name="Loparev V."/>
            <person name="Peng Y."/>
            <person name="Bowden K.E."/>
            <person name="Tondella M.L."/>
            <person name="Williams M.M."/>
        </authorList>
    </citation>
    <scope>NUCLEOTIDE SEQUENCE [LARGE SCALE GENOMIC DNA]</scope>
    <source>
        <strain evidence="3">H720</strain>
    </source>
</reference>
<proteinExistence type="predicted"/>
<dbReference type="RefSeq" id="WP_032964051.1">
    <property type="nucleotide sequence ID" value="NZ_CP012077.1"/>
</dbReference>
<dbReference type="GeneID" id="92994751"/>
<dbReference type="EMBL" id="CP024172">
    <property type="protein sequence ID" value="AZW17830.1"/>
    <property type="molecule type" value="Genomic_DNA"/>
</dbReference>
<evidence type="ECO:0000313" key="2">
    <source>
        <dbReference type="EMBL" id="AZW17830.1"/>
    </source>
</evidence>
<accession>A0AAN1VGN0</accession>
<protein>
    <submittedName>
        <fullName evidence="2">Uncharacterized protein</fullName>
    </submittedName>
</protein>
<dbReference type="Proteomes" id="UP000282741">
    <property type="component" value="Chromosome"/>
</dbReference>
<gene>
    <name evidence="2" type="ORF">CS347_14200</name>
</gene>
<name>A0AAN1VGN0_9BORD</name>
<evidence type="ECO:0000256" key="1">
    <source>
        <dbReference type="SAM" id="MobiDB-lite"/>
    </source>
</evidence>